<feature type="non-terminal residue" evidence="2">
    <location>
        <position position="1"/>
    </location>
</feature>
<gene>
    <name evidence="2" type="ORF">Tci_859816</name>
</gene>
<feature type="compositionally biased region" description="Basic and acidic residues" evidence="1">
    <location>
        <begin position="89"/>
        <end position="102"/>
    </location>
</feature>
<sequence length="118" mass="13277">QRHFSPGPDGEMYYGQLEQILEFSYLSFKTVLFRIKWFDTSNKEHIIDVVDEDDDIIDEEDPIPHDLTYSDDENLVNLDIDDDMSTDVARGHGGDGGGDHRPPSYQVPTGCGGCLGNR</sequence>
<name>A0A699RQB4_TANCI</name>
<feature type="region of interest" description="Disordered" evidence="1">
    <location>
        <begin position="84"/>
        <end position="106"/>
    </location>
</feature>
<organism evidence="2">
    <name type="scientific">Tanacetum cinerariifolium</name>
    <name type="common">Dalmatian daisy</name>
    <name type="synonym">Chrysanthemum cinerariifolium</name>
    <dbReference type="NCBI Taxonomy" id="118510"/>
    <lineage>
        <taxon>Eukaryota</taxon>
        <taxon>Viridiplantae</taxon>
        <taxon>Streptophyta</taxon>
        <taxon>Embryophyta</taxon>
        <taxon>Tracheophyta</taxon>
        <taxon>Spermatophyta</taxon>
        <taxon>Magnoliopsida</taxon>
        <taxon>eudicotyledons</taxon>
        <taxon>Gunneridae</taxon>
        <taxon>Pentapetalae</taxon>
        <taxon>asterids</taxon>
        <taxon>campanulids</taxon>
        <taxon>Asterales</taxon>
        <taxon>Asteraceae</taxon>
        <taxon>Asteroideae</taxon>
        <taxon>Anthemideae</taxon>
        <taxon>Anthemidinae</taxon>
        <taxon>Tanacetum</taxon>
    </lineage>
</organism>
<evidence type="ECO:0000256" key="1">
    <source>
        <dbReference type="SAM" id="MobiDB-lite"/>
    </source>
</evidence>
<protein>
    <submittedName>
        <fullName evidence="2">SRP72 RNA-binding domain-containing protein</fullName>
    </submittedName>
</protein>
<accession>A0A699RQB4</accession>
<dbReference type="EMBL" id="BKCJ011112446">
    <property type="protein sequence ID" value="GFC87846.1"/>
    <property type="molecule type" value="Genomic_DNA"/>
</dbReference>
<proteinExistence type="predicted"/>
<feature type="non-terminal residue" evidence="2">
    <location>
        <position position="118"/>
    </location>
</feature>
<comment type="caution">
    <text evidence="2">The sequence shown here is derived from an EMBL/GenBank/DDBJ whole genome shotgun (WGS) entry which is preliminary data.</text>
</comment>
<dbReference type="AlphaFoldDB" id="A0A699RQB4"/>
<reference evidence="2" key="1">
    <citation type="journal article" date="2019" name="Sci. Rep.">
        <title>Draft genome of Tanacetum cinerariifolium, the natural source of mosquito coil.</title>
        <authorList>
            <person name="Yamashiro T."/>
            <person name="Shiraishi A."/>
            <person name="Satake H."/>
            <person name="Nakayama K."/>
        </authorList>
    </citation>
    <scope>NUCLEOTIDE SEQUENCE</scope>
</reference>
<evidence type="ECO:0000313" key="2">
    <source>
        <dbReference type="EMBL" id="GFC87846.1"/>
    </source>
</evidence>